<protein>
    <recommendedName>
        <fullName evidence="3">Aspartate/glutamate racemase family protein</fullName>
    </recommendedName>
</protein>
<dbReference type="Proteomes" id="UP000072421">
    <property type="component" value="Chromosome"/>
</dbReference>
<dbReference type="PATRIC" id="fig|158899.10.peg.3390"/>
<evidence type="ECO:0000313" key="2">
    <source>
        <dbReference type="Proteomes" id="UP000072421"/>
    </source>
</evidence>
<dbReference type="RefSeq" id="WP_082814819.1">
    <property type="nucleotide sequence ID" value="NZ_CP013232.1"/>
</dbReference>
<evidence type="ECO:0008006" key="3">
    <source>
        <dbReference type="Google" id="ProtNLM"/>
    </source>
</evidence>
<proteinExistence type="predicted"/>
<sequence>MIVRGGRATYGESVGILVLDTKFPRIPGDIGNATTFDFPVRYKVVAGAKAEQIVAAPDRARALLPAFIEAARELENDGVRAITTTCGFLTVVQDEIAEAVSVPVITSSLFLVPLLRRMLGPRRSIGVVTADANSLSAGHLRAAGIDPGWQLIIKGMESRPSFGTILGTGSDPDHALDIDQVRREVMETCLAMQAEAPDLGAFLFECTNLQPYAAAVQAATGLPIFGIYHVVNLLHSAAVAPGFAQGYL</sequence>
<reference evidence="1 2" key="1">
    <citation type="submission" date="2015-11" db="EMBL/GenBank/DDBJ databases">
        <title>Exploring the genomic traits of fungus-feeding bacterial genus Collimonas.</title>
        <authorList>
            <person name="Song C."/>
            <person name="Schmidt R."/>
            <person name="de Jager V."/>
            <person name="Krzyzanowska D."/>
            <person name="Jongedijk E."/>
            <person name="Cankar K."/>
            <person name="Beekwilder J."/>
            <person name="van Veen A."/>
            <person name="de Boer W."/>
            <person name="van Veen J.A."/>
            <person name="Garbeva P."/>
        </authorList>
    </citation>
    <scope>NUCLEOTIDE SEQUENCE [LARGE SCALE GENOMIC DNA]</scope>
    <source>
        <strain evidence="1 2">Ter6</strain>
    </source>
</reference>
<organism evidence="1">
    <name type="scientific">Collimonas fungivorans</name>
    <dbReference type="NCBI Taxonomy" id="158899"/>
    <lineage>
        <taxon>Bacteria</taxon>
        <taxon>Pseudomonadati</taxon>
        <taxon>Pseudomonadota</taxon>
        <taxon>Betaproteobacteria</taxon>
        <taxon>Burkholderiales</taxon>
        <taxon>Oxalobacteraceae</taxon>
        <taxon>Collimonas</taxon>
    </lineage>
</organism>
<dbReference type="Gene3D" id="3.40.50.12500">
    <property type="match status" value="1"/>
</dbReference>
<gene>
    <name evidence="1" type="ORF">CFter6_3410</name>
</gene>
<dbReference type="AlphaFoldDB" id="A0A127PEA6"/>
<evidence type="ECO:0000313" key="1">
    <source>
        <dbReference type="EMBL" id="AMO96043.1"/>
    </source>
</evidence>
<dbReference type="OrthoDB" id="6836758at2"/>
<dbReference type="InterPro" id="IPR053714">
    <property type="entry name" value="Iso_Racemase_Enz_sf"/>
</dbReference>
<dbReference type="EMBL" id="CP013232">
    <property type="protein sequence ID" value="AMO96043.1"/>
    <property type="molecule type" value="Genomic_DNA"/>
</dbReference>
<dbReference type="NCBIfam" id="NF005679">
    <property type="entry name" value="PRK07475.1"/>
    <property type="match status" value="1"/>
</dbReference>
<name>A0A127PEA6_9BURK</name>
<accession>A0A127PEA6</accession>